<accession>A0A0F9TLL4</accession>
<evidence type="ECO:0000256" key="4">
    <source>
        <dbReference type="ARBA" id="ARBA00022989"/>
    </source>
</evidence>
<reference evidence="7" key="1">
    <citation type="journal article" date="2015" name="Nature">
        <title>Complex archaea that bridge the gap between prokaryotes and eukaryotes.</title>
        <authorList>
            <person name="Spang A."/>
            <person name="Saw J.H."/>
            <person name="Jorgensen S.L."/>
            <person name="Zaremba-Niedzwiedzka K."/>
            <person name="Martijn J."/>
            <person name="Lind A.E."/>
            <person name="van Eijk R."/>
            <person name="Schleper C."/>
            <person name="Guy L."/>
            <person name="Ettema T.J."/>
        </authorList>
    </citation>
    <scope>NUCLEOTIDE SEQUENCE</scope>
</reference>
<dbReference type="Pfam" id="PF09678">
    <property type="entry name" value="Caa3_CtaG"/>
    <property type="match status" value="1"/>
</dbReference>
<dbReference type="EMBL" id="LAZR01000235">
    <property type="protein sequence ID" value="KKN80169.1"/>
    <property type="molecule type" value="Genomic_DNA"/>
</dbReference>
<evidence type="ECO:0000256" key="3">
    <source>
        <dbReference type="ARBA" id="ARBA00022692"/>
    </source>
</evidence>
<sequence>MTAASFDPFGPALSPVVLATLAGSIWLYLRGAARPRLMRERVGVVRHTLFAAGAAFLVFAFDDPLATAGHALFFAHQVQHLLIRLLGPMLIILAYPWPALRAGLPDGFRRGLTRFGDRPAVRWAVRVLTRLDVSFALLVASLYLWQVPVLHNAALAAPPLALLAHMGMVLAGLLFFAVVLDRRDAPEGATQSLRLLALVGVILSNILLGSLTTLKEVVLYSGYDIAGRLWDFAPLTDEMAGGYTIWVPSSMVIVAAIMLVFNGWNAAEVRRWNDRHNWTGSNAAMLEFPETAYELRLKVADPNCRMGWTLALISAAMFATVMITVSTIVYAL</sequence>
<organism evidence="7">
    <name type="scientific">marine sediment metagenome</name>
    <dbReference type="NCBI Taxonomy" id="412755"/>
    <lineage>
        <taxon>unclassified sequences</taxon>
        <taxon>metagenomes</taxon>
        <taxon>ecological metagenomes</taxon>
    </lineage>
</organism>
<name>A0A0F9TLL4_9ZZZZ</name>
<feature type="transmembrane region" description="Helical" evidence="6">
    <location>
        <begin position="157"/>
        <end position="180"/>
    </location>
</feature>
<evidence type="ECO:0000256" key="2">
    <source>
        <dbReference type="ARBA" id="ARBA00022475"/>
    </source>
</evidence>
<dbReference type="InterPro" id="IPR019108">
    <property type="entry name" value="Caa3_assmbl_CtaG-rel"/>
</dbReference>
<proteinExistence type="predicted"/>
<keyword evidence="2" id="KW-1003">Cell membrane</keyword>
<feature type="transmembrane region" description="Helical" evidence="6">
    <location>
        <begin position="41"/>
        <end position="61"/>
    </location>
</feature>
<keyword evidence="3 6" id="KW-0812">Transmembrane</keyword>
<feature type="transmembrane region" description="Helical" evidence="6">
    <location>
        <begin position="192"/>
        <end position="211"/>
    </location>
</feature>
<evidence type="ECO:0000256" key="6">
    <source>
        <dbReference type="SAM" id="Phobius"/>
    </source>
</evidence>
<protein>
    <recommendedName>
        <fullName evidence="8">Cytochrome c oxidase assembly protein</fullName>
    </recommendedName>
</protein>
<gene>
    <name evidence="7" type="ORF">LCGC14_0332510</name>
</gene>
<dbReference type="AlphaFoldDB" id="A0A0F9TLL4"/>
<evidence type="ECO:0000256" key="5">
    <source>
        <dbReference type="ARBA" id="ARBA00023136"/>
    </source>
</evidence>
<evidence type="ECO:0000313" key="7">
    <source>
        <dbReference type="EMBL" id="KKN80169.1"/>
    </source>
</evidence>
<feature type="transmembrane region" description="Helical" evidence="6">
    <location>
        <begin position="306"/>
        <end position="331"/>
    </location>
</feature>
<keyword evidence="4 6" id="KW-1133">Transmembrane helix</keyword>
<feature type="transmembrane region" description="Helical" evidence="6">
    <location>
        <begin position="12"/>
        <end position="29"/>
    </location>
</feature>
<comment type="subcellular location">
    <subcellularLocation>
        <location evidence="1">Cell membrane</location>
        <topology evidence="1">Multi-pass membrane protein</topology>
    </subcellularLocation>
</comment>
<feature type="transmembrane region" description="Helical" evidence="6">
    <location>
        <begin position="123"/>
        <end position="145"/>
    </location>
</feature>
<keyword evidence="5 6" id="KW-0472">Membrane</keyword>
<evidence type="ECO:0000256" key="1">
    <source>
        <dbReference type="ARBA" id="ARBA00004651"/>
    </source>
</evidence>
<evidence type="ECO:0008006" key="8">
    <source>
        <dbReference type="Google" id="ProtNLM"/>
    </source>
</evidence>
<dbReference type="GO" id="GO:0005886">
    <property type="term" value="C:plasma membrane"/>
    <property type="evidence" value="ECO:0007669"/>
    <property type="project" value="UniProtKB-SubCell"/>
</dbReference>
<comment type="caution">
    <text evidence="7">The sequence shown here is derived from an EMBL/GenBank/DDBJ whole genome shotgun (WGS) entry which is preliminary data.</text>
</comment>
<feature type="transmembrane region" description="Helical" evidence="6">
    <location>
        <begin position="81"/>
        <end position="102"/>
    </location>
</feature>
<feature type="transmembrane region" description="Helical" evidence="6">
    <location>
        <begin position="245"/>
        <end position="267"/>
    </location>
</feature>